<evidence type="ECO:0000313" key="5">
    <source>
        <dbReference type="Proteomes" id="UP000466535"/>
    </source>
</evidence>
<name>A0A6B0T7I3_9EURY</name>
<keyword evidence="1" id="KW-0175">Coiled coil</keyword>
<gene>
    <name evidence="4" type="ORF">GRX03_08045</name>
</gene>
<dbReference type="InterPro" id="IPR051030">
    <property type="entry name" value="Vitamin_B12-ABC_binding"/>
</dbReference>
<dbReference type="AlphaFoldDB" id="A0A6B0T7I3"/>
<dbReference type="Gene3D" id="3.40.50.1980">
    <property type="entry name" value="Nitrogenase molybdenum iron protein domain"/>
    <property type="match status" value="2"/>
</dbReference>
<feature type="domain" description="Fe/B12 periplasmic-binding" evidence="3">
    <location>
        <begin position="2"/>
        <end position="284"/>
    </location>
</feature>
<accession>A0A6B0T7I3</accession>
<evidence type="ECO:0000259" key="3">
    <source>
        <dbReference type="PROSITE" id="PS50983"/>
    </source>
</evidence>
<dbReference type="InterPro" id="IPR002491">
    <property type="entry name" value="ABC_transptr_periplasmic_BD"/>
</dbReference>
<sequence>MRVVSLLPSATEMLFALGIEPVGVSHECDYPPRAADLPAVNRSRVDATADSGEIDRQVQEAVEDGGVYEIDRETLADLDPDVIVSQGICDVCAVDDTEIRTAVTELGLDAEVLTSDPHSLDDVLADVERLGQRLGRAERAESVSADLERRIEGITDRTPEAGPRVAVLDWLDPVMVAGHWVPGMVERVGGEYGLADPGARSRPREWAAIREYDPEVLVVAPCGFGLEQTRENLTDLTNREGWAELSAVQNGRVYAIDGHHYMNRPGPRLVDSLAALASAVHPGTVDPPAEAVSQLSEQRVDTGAAN</sequence>
<dbReference type="PANTHER" id="PTHR42860:SF1">
    <property type="entry name" value="VITAMIN B12-BINDING PROTEIN"/>
    <property type="match status" value="1"/>
</dbReference>
<feature type="coiled-coil region" evidence="1">
    <location>
        <begin position="120"/>
        <end position="157"/>
    </location>
</feature>
<comment type="caution">
    <text evidence="4">The sequence shown here is derived from an EMBL/GenBank/DDBJ whole genome shotgun (WGS) entry which is preliminary data.</text>
</comment>
<dbReference type="SUPFAM" id="SSF53807">
    <property type="entry name" value="Helical backbone' metal receptor"/>
    <property type="match status" value="1"/>
</dbReference>
<proteinExistence type="predicted"/>
<protein>
    <submittedName>
        <fullName evidence="4">ABC transporter substrate-binding protein</fullName>
    </submittedName>
</protein>
<dbReference type="RefSeq" id="WP_159763706.1">
    <property type="nucleotide sequence ID" value="NZ_WUUT01000003.1"/>
</dbReference>
<dbReference type="PANTHER" id="PTHR42860">
    <property type="entry name" value="VITAMIN B12-BINDING PROTEIN"/>
    <property type="match status" value="1"/>
</dbReference>
<feature type="region of interest" description="Disordered" evidence="2">
    <location>
        <begin position="285"/>
        <end position="306"/>
    </location>
</feature>
<organism evidence="4 5">
    <name type="scientific">Halovenus carboxidivorans</name>
    <dbReference type="NCBI Taxonomy" id="2692199"/>
    <lineage>
        <taxon>Archaea</taxon>
        <taxon>Methanobacteriati</taxon>
        <taxon>Methanobacteriota</taxon>
        <taxon>Stenosarchaea group</taxon>
        <taxon>Halobacteria</taxon>
        <taxon>Halobacteriales</taxon>
        <taxon>Haloarculaceae</taxon>
        <taxon>Halovenus</taxon>
    </lineage>
</organism>
<dbReference type="OrthoDB" id="9784at2157"/>
<dbReference type="EMBL" id="WUUT01000003">
    <property type="protein sequence ID" value="MXR51553.1"/>
    <property type="molecule type" value="Genomic_DNA"/>
</dbReference>
<dbReference type="Proteomes" id="UP000466535">
    <property type="component" value="Unassembled WGS sequence"/>
</dbReference>
<dbReference type="CDD" id="cd01144">
    <property type="entry name" value="BtuF"/>
    <property type="match status" value="1"/>
</dbReference>
<evidence type="ECO:0000256" key="2">
    <source>
        <dbReference type="SAM" id="MobiDB-lite"/>
    </source>
</evidence>
<keyword evidence="5" id="KW-1185">Reference proteome</keyword>
<dbReference type="PROSITE" id="PS50983">
    <property type="entry name" value="FE_B12_PBP"/>
    <property type="match status" value="1"/>
</dbReference>
<reference evidence="4 5" key="1">
    <citation type="submission" date="2019-12" db="EMBL/GenBank/DDBJ databases">
        <title>Isolation and characterization of three novel carbon monoxide-oxidizing members of Halobacteria from salione crusts and soils.</title>
        <authorList>
            <person name="Myers M.R."/>
            <person name="King G.M."/>
        </authorList>
    </citation>
    <scope>NUCLEOTIDE SEQUENCE [LARGE SCALE GENOMIC DNA]</scope>
    <source>
        <strain evidence="4 5">WSH3</strain>
    </source>
</reference>
<dbReference type="Pfam" id="PF01497">
    <property type="entry name" value="Peripla_BP_2"/>
    <property type="match status" value="1"/>
</dbReference>
<evidence type="ECO:0000313" key="4">
    <source>
        <dbReference type="EMBL" id="MXR51553.1"/>
    </source>
</evidence>
<evidence type="ECO:0000256" key="1">
    <source>
        <dbReference type="SAM" id="Coils"/>
    </source>
</evidence>